<name>A0A2M8PBC7_9CHLR</name>
<feature type="non-terminal residue" evidence="12">
    <location>
        <position position="1"/>
    </location>
</feature>
<dbReference type="PIRSF" id="PIRSF000538">
    <property type="entry name" value="GlpK"/>
    <property type="match status" value="1"/>
</dbReference>
<keyword evidence="3 8" id="KW-0808">Transferase</keyword>
<comment type="caution">
    <text evidence="12">The sequence shown here is derived from an EMBL/GenBank/DDBJ whole genome shotgun (WGS) entry which is preliminary data.</text>
</comment>
<gene>
    <name evidence="9 12" type="primary">xylB</name>
    <name evidence="12" type="ORF">CUN49_13545</name>
</gene>
<dbReference type="SUPFAM" id="SSF53067">
    <property type="entry name" value="Actin-like ATPase domain"/>
    <property type="match status" value="2"/>
</dbReference>
<evidence type="ECO:0000256" key="4">
    <source>
        <dbReference type="ARBA" id="ARBA00022741"/>
    </source>
</evidence>
<evidence type="ECO:0000256" key="9">
    <source>
        <dbReference type="RuleBase" id="RU364073"/>
    </source>
</evidence>
<dbReference type="PANTHER" id="PTHR43095:SF5">
    <property type="entry name" value="XYLULOSE KINASE"/>
    <property type="match status" value="1"/>
</dbReference>
<evidence type="ECO:0000259" key="10">
    <source>
        <dbReference type="Pfam" id="PF00370"/>
    </source>
</evidence>
<dbReference type="NCBIfam" id="TIGR01312">
    <property type="entry name" value="XylB"/>
    <property type="match status" value="1"/>
</dbReference>
<dbReference type="AlphaFoldDB" id="A0A2M8PBC7"/>
<sequence>VRAIGLTGQMHGTLLLDAAAQPLRPAIIWADGRSRAQVERLLATFSQAEWLQIAGTLPATGFMAATLLWLAEHEPEHLDRAKHVLLPKDYIRLKLSGTIGAEPSDAASTALFDIRAARWSERLITGLGLPHELFPPLYRSAEVVGTLRAEVAAQLGLPKSLPVVAGCADQAAQALANNVLRRGTASVTIGSGGQVFVPHLPDAQGNLAAEPSVHVFNHAVPQHWYVLGAILAAGLSLRWLRNLLGWSDDPSAYERLSAAAESVPPGADGLLFLPYLLGERTPYRDPQARGVFIGLRYQHGTAHMARAVMEGVAFALRQALEVSFALAGAAEQVILAGGGAQSALWRQIQADIYGIPLRPSLLQEQTCVGAALLAGVGCGVYADIAEACAAAVRLGALIAPDQTAQARYQARYEHFKALYRRLAQDMHQLAEESASL</sequence>
<evidence type="ECO:0000256" key="6">
    <source>
        <dbReference type="ARBA" id="ARBA00022840"/>
    </source>
</evidence>
<evidence type="ECO:0000313" key="12">
    <source>
        <dbReference type="EMBL" id="PJF34856.1"/>
    </source>
</evidence>
<dbReference type="Gene3D" id="3.30.420.40">
    <property type="match status" value="2"/>
</dbReference>
<protein>
    <recommendedName>
        <fullName evidence="9">Xylulose kinase</fullName>
        <shortName evidence="9">Xylulokinase</shortName>
        <ecNumber evidence="9">2.7.1.17</ecNumber>
    </recommendedName>
</protein>
<dbReference type="PROSITE" id="PS00445">
    <property type="entry name" value="FGGY_KINASES_2"/>
    <property type="match status" value="1"/>
</dbReference>
<dbReference type="InterPro" id="IPR018484">
    <property type="entry name" value="FGGY_N"/>
</dbReference>
<dbReference type="PANTHER" id="PTHR43095">
    <property type="entry name" value="SUGAR KINASE"/>
    <property type="match status" value="1"/>
</dbReference>
<evidence type="ECO:0000256" key="8">
    <source>
        <dbReference type="RuleBase" id="RU003733"/>
    </source>
</evidence>
<dbReference type="InterPro" id="IPR006000">
    <property type="entry name" value="Xylulokinase"/>
</dbReference>
<keyword evidence="4 9" id="KW-0547">Nucleotide-binding</keyword>
<evidence type="ECO:0000256" key="1">
    <source>
        <dbReference type="ARBA" id="ARBA00009156"/>
    </source>
</evidence>
<comment type="catalytic activity">
    <reaction evidence="9">
        <text>D-xylulose + ATP = D-xylulose 5-phosphate + ADP + H(+)</text>
        <dbReference type="Rhea" id="RHEA:10964"/>
        <dbReference type="ChEBI" id="CHEBI:15378"/>
        <dbReference type="ChEBI" id="CHEBI:17140"/>
        <dbReference type="ChEBI" id="CHEBI:30616"/>
        <dbReference type="ChEBI" id="CHEBI:57737"/>
        <dbReference type="ChEBI" id="CHEBI:456216"/>
        <dbReference type="EC" id="2.7.1.17"/>
    </reaction>
</comment>
<dbReference type="Pfam" id="PF02782">
    <property type="entry name" value="FGGY_C"/>
    <property type="match status" value="1"/>
</dbReference>
<keyword evidence="5 8" id="KW-0418">Kinase</keyword>
<dbReference type="GO" id="GO:0005997">
    <property type="term" value="P:xylulose metabolic process"/>
    <property type="evidence" value="ECO:0007669"/>
    <property type="project" value="InterPro"/>
</dbReference>
<organism evidence="12 13">
    <name type="scientific">Candidatus Thermofonsia Clade 1 bacterium</name>
    <dbReference type="NCBI Taxonomy" id="2364210"/>
    <lineage>
        <taxon>Bacteria</taxon>
        <taxon>Bacillati</taxon>
        <taxon>Chloroflexota</taxon>
        <taxon>Candidatus Thermofontia</taxon>
        <taxon>Candidatus Thermofonsia Clade 1</taxon>
    </lineage>
</organism>
<accession>A0A2M8PBC7</accession>
<keyword evidence="2 9" id="KW-0859">Xylose metabolism</keyword>
<dbReference type="InterPro" id="IPR000577">
    <property type="entry name" value="Carb_kinase_FGGY"/>
</dbReference>
<proteinExistence type="inferred from homology"/>
<feature type="domain" description="Carbohydrate kinase FGGY C-terminal" evidence="11">
    <location>
        <begin position="188"/>
        <end position="377"/>
    </location>
</feature>
<evidence type="ECO:0000259" key="11">
    <source>
        <dbReference type="Pfam" id="PF02782"/>
    </source>
</evidence>
<dbReference type="GO" id="GO:0042732">
    <property type="term" value="P:D-xylose metabolic process"/>
    <property type="evidence" value="ECO:0007669"/>
    <property type="project" value="UniProtKB-KW"/>
</dbReference>
<evidence type="ECO:0000256" key="3">
    <source>
        <dbReference type="ARBA" id="ARBA00022679"/>
    </source>
</evidence>
<comment type="similarity">
    <text evidence="1 8">Belongs to the FGGY kinase family.</text>
</comment>
<keyword evidence="6 9" id="KW-0067">ATP-binding</keyword>
<dbReference type="InterPro" id="IPR018485">
    <property type="entry name" value="FGGY_C"/>
</dbReference>
<dbReference type="InterPro" id="IPR018483">
    <property type="entry name" value="Carb_kinase_FGGY_CS"/>
</dbReference>
<dbReference type="EMBL" id="PGTM01000257">
    <property type="protein sequence ID" value="PJF34856.1"/>
    <property type="molecule type" value="Genomic_DNA"/>
</dbReference>
<dbReference type="EC" id="2.7.1.17" evidence="9"/>
<evidence type="ECO:0000256" key="5">
    <source>
        <dbReference type="ARBA" id="ARBA00022777"/>
    </source>
</evidence>
<dbReference type="CDD" id="cd07808">
    <property type="entry name" value="ASKHA_NBD_FGGY_EcXK-like"/>
    <property type="match status" value="1"/>
</dbReference>
<evidence type="ECO:0000313" key="13">
    <source>
        <dbReference type="Proteomes" id="UP000229681"/>
    </source>
</evidence>
<feature type="domain" description="Carbohydrate kinase FGGY N-terminal" evidence="10">
    <location>
        <begin position="1"/>
        <end position="175"/>
    </location>
</feature>
<dbReference type="InterPro" id="IPR043129">
    <property type="entry name" value="ATPase_NBD"/>
</dbReference>
<dbReference type="Pfam" id="PF00370">
    <property type="entry name" value="FGGY_N"/>
    <property type="match status" value="1"/>
</dbReference>
<dbReference type="Proteomes" id="UP000229681">
    <property type="component" value="Unassembled WGS sequence"/>
</dbReference>
<dbReference type="GO" id="GO:0005524">
    <property type="term" value="F:ATP binding"/>
    <property type="evidence" value="ECO:0007669"/>
    <property type="project" value="UniProtKB-KW"/>
</dbReference>
<evidence type="ECO:0000256" key="2">
    <source>
        <dbReference type="ARBA" id="ARBA00022629"/>
    </source>
</evidence>
<evidence type="ECO:0000256" key="7">
    <source>
        <dbReference type="ARBA" id="ARBA00023277"/>
    </source>
</evidence>
<reference evidence="12 13" key="1">
    <citation type="submission" date="2017-11" db="EMBL/GenBank/DDBJ databases">
        <title>Evolution of Phototrophy in the Chloroflexi Phylum Driven by Horizontal Gene Transfer.</title>
        <authorList>
            <person name="Ward L.M."/>
            <person name="Hemp J."/>
            <person name="Shih P.M."/>
            <person name="Mcglynn S.E."/>
            <person name="Fischer W."/>
        </authorList>
    </citation>
    <scope>NUCLEOTIDE SEQUENCE [LARGE SCALE GENOMIC DNA]</scope>
    <source>
        <strain evidence="12">JP3_13</strain>
    </source>
</reference>
<keyword evidence="7 9" id="KW-0119">Carbohydrate metabolism</keyword>
<dbReference type="InterPro" id="IPR050406">
    <property type="entry name" value="FGGY_Carb_Kinase"/>
</dbReference>
<dbReference type="GO" id="GO:0004856">
    <property type="term" value="F:D-xylulokinase activity"/>
    <property type="evidence" value="ECO:0007669"/>
    <property type="project" value="UniProtKB-EC"/>
</dbReference>